<reference evidence="2 3" key="1">
    <citation type="submission" date="2015-07" db="EMBL/GenBank/DDBJ databases">
        <authorList>
            <person name="Noorani M."/>
        </authorList>
    </citation>
    <scope>NUCLEOTIDE SEQUENCE [LARGE SCALE GENOMIC DNA]</scope>
    <source>
        <strain evidence="2">BBA 69670</strain>
    </source>
</reference>
<dbReference type="InterPro" id="IPR011009">
    <property type="entry name" value="Kinase-like_dom_sf"/>
</dbReference>
<accession>A0A0K6G7D5</accession>
<keyword evidence="2" id="KW-0418">Kinase</keyword>
<evidence type="ECO:0000259" key="1">
    <source>
        <dbReference type="PROSITE" id="PS50011"/>
    </source>
</evidence>
<protein>
    <submittedName>
        <fullName evidence="2">Dual specificity protein kinase pyk3</fullName>
    </submittedName>
</protein>
<name>A0A0K6G7D5_9AGAM</name>
<dbReference type="Pfam" id="PF07714">
    <property type="entry name" value="PK_Tyr_Ser-Thr"/>
    <property type="match status" value="1"/>
</dbReference>
<dbReference type="Pfam" id="PF00069">
    <property type="entry name" value="Pkinase"/>
    <property type="match status" value="1"/>
</dbReference>
<evidence type="ECO:0000313" key="2">
    <source>
        <dbReference type="EMBL" id="CUA74522.1"/>
    </source>
</evidence>
<dbReference type="GO" id="GO:0004674">
    <property type="term" value="F:protein serine/threonine kinase activity"/>
    <property type="evidence" value="ECO:0007669"/>
    <property type="project" value="TreeGrafter"/>
</dbReference>
<dbReference type="InterPro" id="IPR051681">
    <property type="entry name" value="Ser/Thr_Kinases-Pseudokinases"/>
</dbReference>
<evidence type="ECO:0000313" key="3">
    <source>
        <dbReference type="Proteomes" id="UP000044841"/>
    </source>
</evidence>
<dbReference type="InterPro" id="IPR001245">
    <property type="entry name" value="Ser-Thr/Tyr_kinase_cat_dom"/>
</dbReference>
<dbReference type="Gene3D" id="1.10.510.10">
    <property type="entry name" value="Transferase(Phosphotransferase) domain 1"/>
    <property type="match status" value="2"/>
</dbReference>
<dbReference type="PANTHER" id="PTHR44329">
    <property type="entry name" value="SERINE/THREONINE-PROTEIN KINASE TNNI3K-RELATED"/>
    <property type="match status" value="1"/>
</dbReference>
<keyword evidence="3" id="KW-1185">Reference proteome</keyword>
<dbReference type="InterPro" id="IPR008271">
    <property type="entry name" value="Ser/Thr_kinase_AS"/>
</dbReference>
<dbReference type="GO" id="GO:0005524">
    <property type="term" value="F:ATP binding"/>
    <property type="evidence" value="ECO:0007669"/>
    <property type="project" value="InterPro"/>
</dbReference>
<sequence>MSERLQLCAQITSGVAYLHAENIVHGDLKAMNILMSDANVPCIVDFGCSIIKEHSLAFRSSDLVSNGTIRWTTKAPEILSEVNKGKPSHEADIYSLGMTIFLQAYLRALESSAGNGDSHQHNIIELGTAGLHYGGWHTVAQVTEPSERSTSCEPITGQASGALQQLVAPDPASISNQSIPVPSGSEPSHHILNPLGEVSKIVDESLANLYVSGCRGIPNQFSLRKLDSSPVAEGGHGFVSRGELNGNEFAIKHPKIIVNQSVYQKCQLVRNAAYEARIWQLCDHLNIQTLTAVTRFEGHFAMISPWMRHGDLSKIIAHPGLSLRDRFLLSTQLCNAIVYLHSLSIFHGDIKSSNILLSDDGTPKLTDFGSAVREGVPAPAREPIASPRWMPAEIWRGGKPTSQSDVYSLAMTIFEIFTGAVPYNGVQGPVVIVRIAHGLLPERPENLLPSGDRKCDRLWALLVSCWALDPEIRPAAVDVRDQLNSIFID</sequence>
<dbReference type="EMBL" id="CYGV01001456">
    <property type="protein sequence ID" value="CUA74522.1"/>
    <property type="molecule type" value="Genomic_DNA"/>
</dbReference>
<gene>
    <name evidence="2" type="ORF">RSOLAG22IIIB_05579</name>
</gene>
<dbReference type="PROSITE" id="PS00108">
    <property type="entry name" value="PROTEIN_KINASE_ST"/>
    <property type="match status" value="2"/>
</dbReference>
<organism evidence="2 3">
    <name type="scientific">Rhizoctonia solani</name>
    <dbReference type="NCBI Taxonomy" id="456999"/>
    <lineage>
        <taxon>Eukaryota</taxon>
        <taxon>Fungi</taxon>
        <taxon>Dikarya</taxon>
        <taxon>Basidiomycota</taxon>
        <taxon>Agaricomycotina</taxon>
        <taxon>Agaricomycetes</taxon>
        <taxon>Cantharellales</taxon>
        <taxon>Ceratobasidiaceae</taxon>
        <taxon>Rhizoctonia</taxon>
    </lineage>
</organism>
<keyword evidence="2" id="KW-0808">Transferase</keyword>
<dbReference type="SUPFAM" id="SSF56112">
    <property type="entry name" value="Protein kinase-like (PK-like)"/>
    <property type="match status" value="2"/>
</dbReference>
<dbReference type="AlphaFoldDB" id="A0A0K6G7D5"/>
<feature type="domain" description="Protein kinase" evidence="1">
    <location>
        <begin position="225"/>
        <end position="488"/>
    </location>
</feature>
<proteinExistence type="predicted"/>
<dbReference type="InterPro" id="IPR000719">
    <property type="entry name" value="Prot_kinase_dom"/>
</dbReference>
<dbReference type="PANTHER" id="PTHR44329:SF214">
    <property type="entry name" value="PROTEIN KINASE DOMAIN-CONTAINING PROTEIN"/>
    <property type="match status" value="1"/>
</dbReference>
<dbReference type="SMART" id="SM00220">
    <property type="entry name" value="S_TKc"/>
    <property type="match status" value="1"/>
</dbReference>
<feature type="domain" description="Protein kinase" evidence="1">
    <location>
        <begin position="1"/>
        <end position="192"/>
    </location>
</feature>
<dbReference type="Proteomes" id="UP000044841">
    <property type="component" value="Unassembled WGS sequence"/>
</dbReference>
<dbReference type="PROSITE" id="PS50011">
    <property type="entry name" value="PROTEIN_KINASE_DOM"/>
    <property type="match status" value="2"/>
</dbReference>